<proteinExistence type="predicted"/>
<evidence type="ECO:0000313" key="1">
    <source>
        <dbReference type="EMBL" id="GFQ86098.1"/>
    </source>
</evidence>
<name>A0A8X6GNB0_TRICU</name>
<evidence type="ECO:0000313" key="2">
    <source>
        <dbReference type="Proteomes" id="UP000887116"/>
    </source>
</evidence>
<gene>
    <name evidence="1" type="ORF">TNCT_351961</name>
</gene>
<protein>
    <submittedName>
        <fullName evidence="1">Uncharacterized protein</fullName>
    </submittedName>
</protein>
<reference evidence="1" key="1">
    <citation type="submission" date="2020-07" db="EMBL/GenBank/DDBJ databases">
        <title>Multicomponent nature underlies the extraordinary mechanical properties of spider dragline silk.</title>
        <authorList>
            <person name="Kono N."/>
            <person name="Nakamura H."/>
            <person name="Mori M."/>
            <person name="Yoshida Y."/>
            <person name="Ohtoshi R."/>
            <person name="Malay A.D."/>
            <person name="Moran D.A.P."/>
            <person name="Tomita M."/>
            <person name="Numata K."/>
            <person name="Arakawa K."/>
        </authorList>
    </citation>
    <scope>NUCLEOTIDE SEQUENCE</scope>
</reference>
<dbReference type="OrthoDB" id="10339674at2759"/>
<keyword evidence="2" id="KW-1185">Reference proteome</keyword>
<dbReference type="EMBL" id="BMAO01003162">
    <property type="protein sequence ID" value="GFQ86098.1"/>
    <property type="molecule type" value="Genomic_DNA"/>
</dbReference>
<dbReference type="Proteomes" id="UP000887116">
    <property type="component" value="Unassembled WGS sequence"/>
</dbReference>
<organism evidence="1 2">
    <name type="scientific">Trichonephila clavata</name>
    <name type="common">Joro spider</name>
    <name type="synonym">Nephila clavata</name>
    <dbReference type="NCBI Taxonomy" id="2740835"/>
    <lineage>
        <taxon>Eukaryota</taxon>
        <taxon>Metazoa</taxon>
        <taxon>Ecdysozoa</taxon>
        <taxon>Arthropoda</taxon>
        <taxon>Chelicerata</taxon>
        <taxon>Arachnida</taxon>
        <taxon>Araneae</taxon>
        <taxon>Araneomorphae</taxon>
        <taxon>Entelegynae</taxon>
        <taxon>Araneoidea</taxon>
        <taxon>Nephilidae</taxon>
        <taxon>Trichonephila</taxon>
    </lineage>
</organism>
<sequence length="119" mass="13601">MEKKSTKYYTLKIIQENLPGKSLSVVLSLSLRVKYYHFKNQPHDELALTRFDLLINHAASQKERNACGKRSLLLPQSLGYGRAGDGDREKDAKPLQEWLETRRLKLALCRTEVSRDAAA</sequence>
<accession>A0A8X6GNB0</accession>
<dbReference type="AlphaFoldDB" id="A0A8X6GNB0"/>
<comment type="caution">
    <text evidence="1">The sequence shown here is derived from an EMBL/GenBank/DDBJ whole genome shotgun (WGS) entry which is preliminary data.</text>
</comment>